<dbReference type="Pfam" id="PF16847">
    <property type="entry name" value="AvrPtoB_bdg"/>
    <property type="match status" value="1"/>
</dbReference>
<evidence type="ECO:0000313" key="10">
    <source>
        <dbReference type="Proteomes" id="UP000268096"/>
    </source>
</evidence>
<dbReference type="InterPro" id="IPR015133">
    <property type="entry name" value="E3_ubiquit_lig_AvrPtoB"/>
</dbReference>
<dbReference type="CDD" id="cd12802">
    <property type="entry name" value="HopAB_PID"/>
    <property type="match status" value="1"/>
</dbReference>
<evidence type="ECO:0000313" key="9">
    <source>
        <dbReference type="EMBL" id="RMT49418.1"/>
    </source>
</evidence>
<comment type="subcellular location">
    <subcellularLocation>
        <location evidence="1">Secreted</location>
    </subcellularLocation>
</comment>
<dbReference type="GO" id="GO:0005576">
    <property type="term" value="C:extracellular region"/>
    <property type="evidence" value="ECO:0007669"/>
    <property type="project" value="UniProtKB-SubCell"/>
</dbReference>
<feature type="domain" description="Effector protein HopAB BAK1-binding" evidence="8">
    <location>
        <begin position="349"/>
        <end position="436"/>
    </location>
</feature>
<proteinExistence type="inferred from homology"/>
<feature type="region of interest" description="Disordered" evidence="6">
    <location>
        <begin position="266"/>
        <end position="349"/>
    </location>
</feature>
<dbReference type="InterPro" id="IPR031759">
    <property type="entry name" value="HopAB_BAK-bd"/>
</dbReference>
<gene>
    <name evidence="9" type="ORF">ALP48_05308</name>
</gene>
<evidence type="ECO:0000259" key="8">
    <source>
        <dbReference type="Pfam" id="PF16847"/>
    </source>
</evidence>
<organism evidence="9 10">
    <name type="scientific">Pseudomonas syringae pv. solidagae</name>
    <dbReference type="NCBI Taxonomy" id="264458"/>
    <lineage>
        <taxon>Bacteria</taxon>
        <taxon>Pseudomonadati</taxon>
        <taxon>Pseudomonadota</taxon>
        <taxon>Gammaproteobacteria</taxon>
        <taxon>Pseudomonadales</taxon>
        <taxon>Pseudomonadaceae</taxon>
        <taxon>Pseudomonas</taxon>
        <taxon>Pseudomonas syringae</taxon>
    </lineage>
</organism>
<accession>A0A3M5LMZ2</accession>
<evidence type="ECO:0000256" key="3">
    <source>
        <dbReference type="ARBA" id="ARBA00022525"/>
    </source>
</evidence>
<dbReference type="Gene3D" id="1.20.1280.220">
    <property type="entry name" value="Effector protein HopAB, BAK1-interacting domain"/>
    <property type="match status" value="1"/>
</dbReference>
<name>A0A3M5LMZ2_PSESX</name>
<evidence type="ECO:0000256" key="6">
    <source>
        <dbReference type="SAM" id="MobiDB-lite"/>
    </source>
</evidence>
<feature type="compositionally biased region" description="Low complexity" evidence="6">
    <location>
        <begin position="271"/>
        <end position="300"/>
    </location>
</feature>
<feature type="domain" description="Effector protein HopAB E3 ubiquitin ligase" evidence="7">
    <location>
        <begin position="508"/>
        <end position="633"/>
    </location>
</feature>
<feature type="compositionally biased region" description="Low complexity" evidence="6">
    <location>
        <begin position="141"/>
        <end position="153"/>
    </location>
</feature>
<sequence length="633" mass="67877">MSIFRGWVWLCGLRSPGCIGKGVVELFPALFPHSADLAGDSVRRQKIGEDQHMAGINRAGPSGAYFVGHTDPEPASGGAHGSSSGASSSNSPRLPAPPDAPASQARDRREMLLRARPLSRQTREWVAQGMPPTAEAGVPIRPQESAEAAAPQARAEERHTPEADAAASHVRTEGGRTPQALAGTSPRHTGAVPHANRIVQQLVDAGADLAGIHTMIDNARRRYAIALPSRTVQSILLEHFPNLLAGELISGSELATAFRAALRREVRQQEASAPPRTAARSSVRTPERSTVPPTSTESSSGSNQRTLLGRFAGLMTPNQRRPSSASNASASQRPIDRSPPRVNQVPTGANRVAMRNRGNNEADAALRGLAEQGVNMEDLRAALERHILHRRPIPMDIAYALQGVGIAPSIDTGESLIEHPLMNLSVALHRALGSRPARAQAPRPAVPVVPATASRRPDGTRATRLRVMPEREDYENNVAYGVRLLNLNPGVGVRQAVAAFVTDRTERPAVVANIRAALDPIASQFSQLRTISKADAESEELGFKDAADHHPDDVTHCLFGGELSLSNPDQQVIGLAGNPTDTSQPYSQEGNKDLAFMDMKKLAQFLAGKPEHPMTRETLNAENIAKYAFRIVP</sequence>
<evidence type="ECO:0000256" key="1">
    <source>
        <dbReference type="ARBA" id="ARBA00004613"/>
    </source>
</evidence>
<feature type="compositionally biased region" description="Low complexity" evidence="6">
    <location>
        <begin position="75"/>
        <end position="91"/>
    </location>
</feature>
<keyword evidence="5" id="KW-0843">Virulence</keyword>
<dbReference type="InterPro" id="IPR038448">
    <property type="entry name" value="HopAB_E3_ubiquit_lig_sf"/>
</dbReference>
<comment type="caution">
    <text evidence="9">The sequence shown here is derived from an EMBL/GenBank/DDBJ whole genome shotgun (WGS) entry which is preliminary data.</text>
</comment>
<keyword evidence="3" id="KW-0964">Secreted</keyword>
<dbReference type="Gene3D" id="1.20.1280.110">
    <property type="match status" value="1"/>
</dbReference>
<dbReference type="CDD" id="cd12803">
    <property type="entry name" value="HopAB_BID"/>
    <property type="match status" value="1"/>
</dbReference>
<comment type="similarity">
    <text evidence="2">Belongs to the HopAB family.</text>
</comment>
<dbReference type="InterPro" id="IPR033743">
    <property type="entry name" value="HopAB_PID"/>
</dbReference>
<protein>
    <submittedName>
        <fullName evidence="9">Effector protein HopAB2</fullName>
    </submittedName>
</protein>
<evidence type="ECO:0000256" key="4">
    <source>
        <dbReference type="ARBA" id="ARBA00022978"/>
    </source>
</evidence>
<evidence type="ECO:0000256" key="2">
    <source>
        <dbReference type="ARBA" id="ARBA00006282"/>
    </source>
</evidence>
<dbReference type="AlphaFoldDB" id="A0A3M5LMZ2"/>
<feature type="region of interest" description="Disordered" evidence="6">
    <location>
        <begin position="54"/>
        <end position="191"/>
    </location>
</feature>
<dbReference type="GO" id="GO:0052040">
    <property type="term" value="P:symbiont-mediated perturbation of host programmed cell death"/>
    <property type="evidence" value="ECO:0007669"/>
    <property type="project" value="UniProtKB-KW"/>
</dbReference>
<feature type="region of interest" description="Disordered" evidence="6">
    <location>
        <begin position="435"/>
        <end position="460"/>
    </location>
</feature>
<reference evidence="9 10" key="1">
    <citation type="submission" date="2018-08" db="EMBL/GenBank/DDBJ databases">
        <title>Recombination of ecologically and evolutionarily significant loci maintains genetic cohesion in the Pseudomonas syringae species complex.</title>
        <authorList>
            <person name="Dillon M."/>
            <person name="Thakur S."/>
            <person name="Almeida R.N.D."/>
            <person name="Weir B.S."/>
            <person name="Guttman D.S."/>
        </authorList>
    </citation>
    <scope>NUCLEOTIDE SEQUENCE [LARGE SCALE GENOMIC DNA]</scope>
    <source>
        <strain evidence="9 10">ICMP 16926</strain>
    </source>
</reference>
<evidence type="ECO:0000259" key="7">
    <source>
        <dbReference type="Pfam" id="PF09046"/>
    </source>
</evidence>
<dbReference type="Proteomes" id="UP000268096">
    <property type="component" value="Unassembled WGS sequence"/>
</dbReference>
<dbReference type="Pfam" id="PF09046">
    <property type="entry name" value="AvrPtoB-E3_ubiq"/>
    <property type="match status" value="1"/>
</dbReference>
<feature type="compositionally biased region" description="Low complexity" evidence="6">
    <location>
        <begin position="435"/>
        <end position="454"/>
    </location>
</feature>
<dbReference type="EMBL" id="RBTH01000081">
    <property type="protein sequence ID" value="RMT49418.1"/>
    <property type="molecule type" value="Genomic_DNA"/>
</dbReference>
<feature type="compositionally biased region" description="Low complexity" evidence="6">
    <location>
        <begin position="318"/>
        <end position="333"/>
    </location>
</feature>
<keyword evidence="4" id="KW-0928">Hypersensitive response elicitation</keyword>
<dbReference type="InterPro" id="IPR038342">
    <property type="entry name" value="HopAB_BAK-bd_sf"/>
</dbReference>
<dbReference type="Gene3D" id="3.30.40.110">
    <property type="entry name" value="AvrPtoB, C-terminal domain"/>
    <property type="match status" value="1"/>
</dbReference>
<evidence type="ECO:0000256" key="5">
    <source>
        <dbReference type="ARBA" id="ARBA00023026"/>
    </source>
</evidence>